<reference evidence="1 2" key="1">
    <citation type="submission" date="2020-07" db="EMBL/GenBank/DDBJ databases">
        <title>Streptomyces isolated from Indian soil.</title>
        <authorList>
            <person name="Mandal S."/>
            <person name="Maiti P.K."/>
        </authorList>
    </citation>
    <scope>NUCLEOTIDE SEQUENCE [LARGE SCALE GENOMIC DNA]</scope>
    <source>
        <strain evidence="1 2">PSKA54</strain>
    </source>
</reference>
<evidence type="ECO:0000313" key="2">
    <source>
        <dbReference type="Proteomes" id="UP000586976"/>
    </source>
</evidence>
<dbReference type="Proteomes" id="UP000586976">
    <property type="component" value="Unassembled WGS sequence"/>
</dbReference>
<protein>
    <submittedName>
        <fullName evidence="1">Uncharacterized protein</fullName>
    </submittedName>
</protein>
<organism evidence="1 2">
    <name type="scientific">Streptomyces himalayensis subsp. aureolus</name>
    <dbReference type="NCBI Taxonomy" id="2758039"/>
    <lineage>
        <taxon>Bacteria</taxon>
        <taxon>Bacillati</taxon>
        <taxon>Actinomycetota</taxon>
        <taxon>Actinomycetes</taxon>
        <taxon>Kitasatosporales</taxon>
        <taxon>Streptomycetaceae</taxon>
        <taxon>Streptomyces</taxon>
        <taxon>Streptomyces himalayensis</taxon>
    </lineage>
</organism>
<accession>A0A7W2D712</accession>
<dbReference type="AlphaFoldDB" id="A0A7W2D712"/>
<evidence type="ECO:0000313" key="1">
    <source>
        <dbReference type="EMBL" id="MBA4865956.1"/>
    </source>
</evidence>
<name>A0A7W2D712_9ACTN</name>
<dbReference type="EMBL" id="JACEQY010000049">
    <property type="protein sequence ID" value="MBA4865956.1"/>
    <property type="molecule type" value="Genomic_DNA"/>
</dbReference>
<sequence>MTTIAPNPHSPYADADPTKRHIFASPIFFGLPDPGVLAPTACERLAVVPEEPLRDALTEDGALPDGLCRACVAVMQGAGRPARPETTQCGECGNATWHSGMCAVCRQQKHDEWWPTREEQPAACDQCKQPFDPSDTRFDGRAQHRATPFCRRCVDRCHDTEIADHRCAVCR</sequence>
<keyword evidence="2" id="KW-1185">Reference proteome</keyword>
<dbReference type="RefSeq" id="WP_181867393.1">
    <property type="nucleotide sequence ID" value="NZ_JACEQY010000049.1"/>
</dbReference>
<comment type="caution">
    <text evidence="1">The sequence shown here is derived from an EMBL/GenBank/DDBJ whole genome shotgun (WGS) entry which is preliminary data.</text>
</comment>
<gene>
    <name evidence="1" type="ORF">H1V43_32350</name>
</gene>
<proteinExistence type="predicted"/>